<organism evidence="3 4">
    <name type="scientific">Meinhardsimonia xiamenensis</name>
    <dbReference type="NCBI Taxonomy" id="990712"/>
    <lineage>
        <taxon>Bacteria</taxon>
        <taxon>Pseudomonadati</taxon>
        <taxon>Pseudomonadota</taxon>
        <taxon>Alphaproteobacteria</taxon>
        <taxon>Rhodobacterales</taxon>
        <taxon>Paracoccaceae</taxon>
        <taxon>Meinhardsimonia</taxon>
    </lineage>
</organism>
<dbReference type="Proteomes" id="UP000199328">
    <property type="component" value="Unassembled WGS sequence"/>
</dbReference>
<dbReference type="STRING" id="990712.SAMN05216257_101215"/>
<dbReference type="EMBL" id="FNFV01000001">
    <property type="protein sequence ID" value="SDJ98790.1"/>
    <property type="molecule type" value="Genomic_DNA"/>
</dbReference>
<evidence type="ECO:0000256" key="1">
    <source>
        <dbReference type="SAM" id="MobiDB-lite"/>
    </source>
</evidence>
<dbReference type="RefSeq" id="WP_092497315.1">
    <property type="nucleotide sequence ID" value="NZ_FNFV01000001.1"/>
</dbReference>
<feature type="domain" description="Tetrapyrrole biosynthesis uroporphyrinogen III synthase" evidence="2">
    <location>
        <begin position="49"/>
        <end position="225"/>
    </location>
</feature>
<dbReference type="OrthoDB" id="7204250at2"/>
<dbReference type="CDD" id="cd06578">
    <property type="entry name" value="HemD"/>
    <property type="match status" value="1"/>
</dbReference>
<dbReference type="Pfam" id="PF02602">
    <property type="entry name" value="HEM4"/>
    <property type="match status" value="1"/>
</dbReference>
<keyword evidence="4" id="KW-1185">Reference proteome</keyword>
<dbReference type="GO" id="GO:0033014">
    <property type="term" value="P:tetrapyrrole biosynthetic process"/>
    <property type="evidence" value="ECO:0007669"/>
    <property type="project" value="InterPro"/>
</dbReference>
<feature type="region of interest" description="Disordered" evidence="1">
    <location>
        <begin position="1"/>
        <end position="22"/>
    </location>
</feature>
<dbReference type="AlphaFoldDB" id="A0A1G8Y9T8"/>
<gene>
    <name evidence="3" type="ORF">SAMN05216257_101215</name>
</gene>
<accession>A0A1G8Y9T8</accession>
<name>A0A1G8Y9T8_9RHOB</name>
<dbReference type="GO" id="GO:0004852">
    <property type="term" value="F:uroporphyrinogen-III synthase activity"/>
    <property type="evidence" value="ECO:0007669"/>
    <property type="project" value="InterPro"/>
</dbReference>
<evidence type="ECO:0000259" key="2">
    <source>
        <dbReference type="Pfam" id="PF02602"/>
    </source>
</evidence>
<evidence type="ECO:0000313" key="3">
    <source>
        <dbReference type="EMBL" id="SDJ98790.1"/>
    </source>
</evidence>
<dbReference type="InterPro" id="IPR036108">
    <property type="entry name" value="4pyrrol_syn_uPrphyn_synt_sf"/>
</dbReference>
<protein>
    <submittedName>
        <fullName evidence="3">Uroporphyrinogen-III synthase</fullName>
    </submittedName>
</protein>
<evidence type="ECO:0000313" key="4">
    <source>
        <dbReference type="Proteomes" id="UP000199328"/>
    </source>
</evidence>
<proteinExistence type="predicted"/>
<sequence length="255" mass="27332">MSDPEKSAAMRPDLPAPERLPPLLLTRPADRARGFLQRLEACLSPLPPVLIAPVMEILPRPLPEDLSRYRGLILTSAQAARLLAAPLSAPAFVVGEETARAARARGLDVHAVAETAEDLLALLRARPLAAPLIHLRGTETRLDLAAALSSAGTETHEAVVYEQRPIPLGEAARALLARPHAVVAPLFSPRSATLFARAAEGARAALHLVAMSPAVADAWRAHWTGPEPERLAILPAPRAAEMVHHVAELYRNWPG</sequence>
<dbReference type="SUPFAM" id="SSF69618">
    <property type="entry name" value="HemD-like"/>
    <property type="match status" value="1"/>
</dbReference>
<dbReference type="InterPro" id="IPR003754">
    <property type="entry name" value="4pyrrol_synth_uPrphyn_synth"/>
</dbReference>
<reference evidence="4" key="1">
    <citation type="submission" date="2016-10" db="EMBL/GenBank/DDBJ databases">
        <authorList>
            <person name="Varghese N."/>
            <person name="Submissions S."/>
        </authorList>
    </citation>
    <scope>NUCLEOTIDE SEQUENCE [LARGE SCALE GENOMIC DNA]</scope>
    <source>
        <strain evidence="4">CGMCC 1.10789</strain>
    </source>
</reference>
<dbReference type="Gene3D" id="3.40.50.10090">
    <property type="match status" value="2"/>
</dbReference>